<dbReference type="GO" id="GO:0000421">
    <property type="term" value="C:autophagosome membrane"/>
    <property type="evidence" value="ECO:0007669"/>
    <property type="project" value="TreeGrafter"/>
</dbReference>
<feature type="repeat" description="WD" evidence="3">
    <location>
        <begin position="111"/>
        <end position="133"/>
    </location>
</feature>
<dbReference type="EMBL" id="JAKKPZ010000004">
    <property type="protein sequence ID" value="KAI1721993.1"/>
    <property type="molecule type" value="Genomic_DNA"/>
</dbReference>
<keyword evidence="1 3" id="KW-0853">WD repeat</keyword>
<evidence type="ECO:0000256" key="3">
    <source>
        <dbReference type="PROSITE-ProRule" id="PRU00221"/>
    </source>
</evidence>
<evidence type="ECO:0000313" key="4">
    <source>
        <dbReference type="EMBL" id="KAI1721993.1"/>
    </source>
</evidence>
<dbReference type="PANTHER" id="PTHR19878:SF8">
    <property type="entry name" value="AUTOPHAGY-RELATED 16, ISOFORM F"/>
    <property type="match status" value="1"/>
</dbReference>
<sequence>MSPQLAVFTGANQAITRIDLDPECQTILGSSNDFAVRVWGVDDQRQRFAFTGHADKVASAKFFSSGRLIVSGSHDRTIKIWDITSGRCTKTYFPGSTVLDVTSNDRFGAPVISGHFDKSVRFWDMRSQDGITNTQKLNGKVTSLFVSTDGQYLLCSARDETLSLIDMRNYGIVHIYSAEQYRTSSDLGKCVISPGGKYVAAGSADGHVFVWNLITTKLEKVLYKGGHENAAVLSLAWHPSGSGIISGDKKKMMCIWR</sequence>
<dbReference type="InterPro" id="IPR045160">
    <property type="entry name" value="ATG16"/>
</dbReference>
<organism evidence="4 5">
    <name type="scientific">Ditylenchus destructor</name>
    <dbReference type="NCBI Taxonomy" id="166010"/>
    <lineage>
        <taxon>Eukaryota</taxon>
        <taxon>Metazoa</taxon>
        <taxon>Ecdysozoa</taxon>
        <taxon>Nematoda</taxon>
        <taxon>Chromadorea</taxon>
        <taxon>Rhabditida</taxon>
        <taxon>Tylenchina</taxon>
        <taxon>Tylenchomorpha</taxon>
        <taxon>Sphaerularioidea</taxon>
        <taxon>Anguinidae</taxon>
        <taxon>Anguininae</taxon>
        <taxon>Ditylenchus</taxon>
    </lineage>
</organism>
<feature type="repeat" description="WD" evidence="3">
    <location>
        <begin position="193"/>
        <end position="221"/>
    </location>
</feature>
<dbReference type="GO" id="GO:0043495">
    <property type="term" value="F:protein-membrane adaptor activity"/>
    <property type="evidence" value="ECO:0007669"/>
    <property type="project" value="TreeGrafter"/>
</dbReference>
<keyword evidence="5" id="KW-1185">Reference proteome</keyword>
<protein>
    <submittedName>
        <fullName evidence="4">WD domain, g-beta repeat domain-containing protein</fullName>
    </submittedName>
</protein>
<dbReference type="Proteomes" id="UP001201812">
    <property type="component" value="Unassembled WGS sequence"/>
</dbReference>
<keyword evidence="2" id="KW-0677">Repeat</keyword>
<feature type="repeat" description="WD" evidence="3">
    <location>
        <begin position="8"/>
        <end position="49"/>
    </location>
</feature>
<name>A0AAD4N808_9BILA</name>
<gene>
    <name evidence="4" type="ORF">DdX_04286</name>
</gene>
<dbReference type="Gene3D" id="2.130.10.10">
    <property type="entry name" value="YVTN repeat-like/Quinoprotein amine dehydrogenase"/>
    <property type="match status" value="1"/>
</dbReference>
<dbReference type="PRINTS" id="PR00320">
    <property type="entry name" value="GPROTEINBRPT"/>
</dbReference>
<reference evidence="4" key="1">
    <citation type="submission" date="2022-01" db="EMBL/GenBank/DDBJ databases">
        <title>Genome Sequence Resource for Two Populations of Ditylenchus destructor, the Migratory Endoparasitic Phytonematode.</title>
        <authorList>
            <person name="Zhang H."/>
            <person name="Lin R."/>
            <person name="Xie B."/>
        </authorList>
    </citation>
    <scope>NUCLEOTIDE SEQUENCE</scope>
    <source>
        <strain evidence="4">BazhouSP</strain>
    </source>
</reference>
<evidence type="ECO:0000256" key="2">
    <source>
        <dbReference type="ARBA" id="ARBA00022737"/>
    </source>
</evidence>
<dbReference type="PANTHER" id="PTHR19878">
    <property type="entry name" value="AUTOPHAGY PROTEIN 16-LIKE"/>
    <property type="match status" value="1"/>
</dbReference>
<dbReference type="InterPro" id="IPR036322">
    <property type="entry name" value="WD40_repeat_dom_sf"/>
</dbReference>
<dbReference type="AlphaFoldDB" id="A0AAD4N808"/>
<dbReference type="InterPro" id="IPR001680">
    <property type="entry name" value="WD40_rpt"/>
</dbReference>
<dbReference type="Pfam" id="PF00400">
    <property type="entry name" value="WD40"/>
    <property type="match status" value="6"/>
</dbReference>
<dbReference type="PROSITE" id="PS00678">
    <property type="entry name" value="WD_REPEATS_1"/>
    <property type="match status" value="2"/>
</dbReference>
<dbReference type="InterPro" id="IPR015943">
    <property type="entry name" value="WD40/YVTN_repeat-like_dom_sf"/>
</dbReference>
<dbReference type="InterPro" id="IPR019775">
    <property type="entry name" value="WD40_repeat_CS"/>
</dbReference>
<dbReference type="PROSITE" id="PS50294">
    <property type="entry name" value="WD_REPEATS_REGION"/>
    <property type="match status" value="1"/>
</dbReference>
<comment type="caution">
    <text evidence="4">The sequence shown here is derived from an EMBL/GenBank/DDBJ whole genome shotgun (WGS) entry which is preliminary data.</text>
</comment>
<dbReference type="SMART" id="SM00320">
    <property type="entry name" value="WD40"/>
    <property type="match status" value="6"/>
</dbReference>
<dbReference type="InterPro" id="IPR020472">
    <property type="entry name" value="WD40_PAC1"/>
</dbReference>
<evidence type="ECO:0000256" key="1">
    <source>
        <dbReference type="ARBA" id="ARBA00022574"/>
    </source>
</evidence>
<dbReference type="GO" id="GO:0034045">
    <property type="term" value="C:phagophore assembly site membrane"/>
    <property type="evidence" value="ECO:0007669"/>
    <property type="project" value="TreeGrafter"/>
</dbReference>
<dbReference type="SUPFAM" id="SSF50978">
    <property type="entry name" value="WD40 repeat-like"/>
    <property type="match status" value="1"/>
</dbReference>
<dbReference type="PROSITE" id="PS50082">
    <property type="entry name" value="WD_REPEATS_2"/>
    <property type="match status" value="4"/>
</dbReference>
<proteinExistence type="predicted"/>
<dbReference type="GO" id="GO:0000045">
    <property type="term" value="P:autophagosome assembly"/>
    <property type="evidence" value="ECO:0007669"/>
    <property type="project" value="InterPro"/>
</dbReference>
<dbReference type="GO" id="GO:0034274">
    <property type="term" value="C:Atg12-Atg5-Atg16 complex"/>
    <property type="evidence" value="ECO:0007669"/>
    <property type="project" value="TreeGrafter"/>
</dbReference>
<evidence type="ECO:0000313" key="5">
    <source>
        <dbReference type="Proteomes" id="UP001201812"/>
    </source>
</evidence>
<feature type="repeat" description="WD" evidence="3">
    <location>
        <begin position="50"/>
        <end position="91"/>
    </location>
</feature>
<accession>A0AAD4N808</accession>